<dbReference type="STRING" id="64571.A0A1Y2GUX1"/>
<organism evidence="2 3">
    <name type="scientific">Lobosporangium transversale</name>
    <dbReference type="NCBI Taxonomy" id="64571"/>
    <lineage>
        <taxon>Eukaryota</taxon>
        <taxon>Fungi</taxon>
        <taxon>Fungi incertae sedis</taxon>
        <taxon>Mucoromycota</taxon>
        <taxon>Mortierellomycotina</taxon>
        <taxon>Mortierellomycetes</taxon>
        <taxon>Mortierellales</taxon>
        <taxon>Mortierellaceae</taxon>
        <taxon>Lobosporangium</taxon>
    </lineage>
</organism>
<feature type="compositionally biased region" description="Acidic residues" evidence="1">
    <location>
        <begin position="163"/>
        <end position="179"/>
    </location>
</feature>
<feature type="compositionally biased region" description="Low complexity" evidence="1">
    <location>
        <begin position="183"/>
        <end position="196"/>
    </location>
</feature>
<dbReference type="GeneID" id="33571696"/>
<dbReference type="Pfam" id="PF11312">
    <property type="entry name" value="Methyltransf_34"/>
    <property type="match status" value="2"/>
</dbReference>
<dbReference type="InterPro" id="IPR021463">
    <property type="entry name" value="Methyltransf_34"/>
</dbReference>
<proteinExistence type="predicted"/>
<gene>
    <name evidence="2" type="ORF">BCR41DRAFT_420117</name>
</gene>
<dbReference type="AlphaFoldDB" id="A0A1Y2GUX1"/>
<dbReference type="RefSeq" id="XP_021883844.1">
    <property type="nucleotide sequence ID" value="XM_022029853.1"/>
</dbReference>
<reference evidence="2 3" key="1">
    <citation type="submission" date="2016-07" db="EMBL/GenBank/DDBJ databases">
        <title>Pervasive Adenine N6-methylation of Active Genes in Fungi.</title>
        <authorList>
            <consortium name="DOE Joint Genome Institute"/>
            <person name="Mondo S.J."/>
            <person name="Dannebaum R.O."/>
            <person name="Kuo R.C."/>
            <person name="Labutti K."/>
            <person name="Haridas S."/>
            <person name="Kuo A."/>
            <person name="Salamov A."/>
            <person name="Ahrendt S.R."/>
            <person name="Lipzen A."/>
            <person name="Sullivan W."/>
            <person name="Andreopoulos W.B."/>
            <person name="Clum A."/>
            <person name="Lindquist E."/>
            <person name="Daum C."/>
            <person name="Ramamoorthy G.K."/>
            <person name="Gryganskyi A."/>
            <person name="Culley D."/>
            <person name="Magnuson J.K."/>
            <person name="James T.Y."/>
            <person name="O'Malley M.A."/>
            <person name="Stajich J.E."/>
            <person name="Spatafora J.W."/>
            <person name="Visel A."/>
            <person name="Grigoriev I.V."/>
        </authorList>
    </citation>
    <scope>NUCLEOTIDE SEQUENCE [LARGE SCALE GENOMIC DNA]</scope>
    <source>
        <strain evidence="2 3">NRRL 3116</strain>
    </source>
</reference>
<dbReference type="Proteomes" id="UP000193648">
    <property type="component" value="Unassembled WGS sequence"/>
</dbReference>
<feature type="compositionally biased region" description="Polar residues" evidence="1">
    <location>
        <begin position="235"/>
        <end position="247"/>
    </location>
</feature>
<protein>
    <submittedName>
        <fullName evidence="2">Uncharacterized protein</fullName>
    </submittedName>
</protein>
<dbReference type="EMBL" id="MCFF01000008">
    <property type="protein sequence ID" value="ORZ24863.1"/>
    <property type="molecule type" value="Genomic_DNA"/>
</dbReference>
<dbReference type="OrthoDB" id="6419443at2759"/>
<evidence type="ECO:0000256" key="1">
    <source>
        <dbReference type="SAM" id="MobiDB-lite"/>
    </source>
</evidence>
<keyword evidence="3" id="KW-1185">Reference proteome</keyword>
<comment type="caution">
    <text evidence="2">The sequence shown here is derived from an EMBL/GenBank/DDBJ whole genome shotgun (WGS) entry which is preliminary data.</text>
</comment>
<accession>A0A1Y2GUX1</accession>
<feature type="compositionally biased region" description="Basic and acidic residues" evidence="1">
    <location>
        <begin position="151"/>
        <end position="162"/>
    </location>
</feature>
<sequence length="439" mass="48680">MEEKKTIVLLEPKKVFGHSPDQHILNVIKEACQDAFNLPSFDTTLQTIKSHFFDRNYDAVFQNPAHLPVYSARYAPSRALCYYHMFLEHPILMKKLEQTPSTILCIGSGAGSELVGIAAAMVHATPSSKIKKSTKKNTTDPEKKKKKKKDDKKEKKKEQEEKKEEEEQVGEAEAEAAEEEGSKSTAATVVAEVAVESKLSTAEGKEGSSSINGSGSNSEVALEDGLKRMGLATETTDQNSIATGSELTNSVPSATTITTTTPTTPTTVNSVKASKANRHQVTVVMQDYVDWSPILEPMENVIRARMQLGPERLQCETEIGNVLDLSDGLLARVAKADLITFMFVLNELFQDKKRTMLLVARIVAAMPKGAHMLVVDSAGSFSNLQVGGRTYMVYMLLDHLKDLEVVYQDDATWYRCPPSVTYPLKLENMRHFIRIYKKL</sequence>
<feature type="compositionally biased region" description="Low complexity" evidence="1">
    <location>
        <begin position="248"/>
        <end position="268"/>
    </location>
</feature>
<evidence type="ECO:0000313" key="2">
    <source>
        <dbReference type="EMBL" id="ORZ24863.1"/>
    </source>
</evidence>
<feature type="region of interest" description="Disordered" evidence="1">
    <location>
        <begin position="126"/>
        <end position="219"/>
    </location>
</feature>
<evidence type="ECO:0000313" key="3">
    <source>
        <dbReference type="Proteomes" id="UP000193648"/>
    </source>
</evidence>
<dbReference type="InParanoid" id="A0A1Y2GUX1"/>
<name>A0A1Y2GUX1_9FUNG</name>
<feature type="compositionally biased region" description="Low complexity" evidence="1">
    <location>
        <begin position="207"/>
        <end position="218"/>
    </location>
</feature>
<feature type="region of interest" description="Disordered" evidence="1">
    <location>
        <begin position="235"/>
        <end position="268"/>
    </location>
</feature>